<gene>
    <name evidence="2" type="ORF">SCUD_LOCUS11942</name>
</gene>
<accession>A0A183KAA9</accession>
<keyword evidence="3" id="KW-1185">Reference proteome</keyword>
<evidence type="ECO:0000256" key="1">
    <source>
        <dbReference type="SAM" id="MobiDB-lite"/>
    </source>
</evidence>
<dbReference type="WBParaSite" id="SCUD_0001194201-mRNA-1">
    <property type="protein sequence ID" value="SCUD_0001194201-mRNA-1"/>
    <property type="gene ID" value="SCUD_0001194201"/>
</dbReference>
<proteinExistence type="predicted"/>
<reference evidence="2 3" key="2">
    <citation type="submission" date="2018-11" db="EMBL/GenBank/DDBJ databases">
        <authorList>
            <consortium name="Pathogen Informatics"/>
        </authorList>
    </citation>
    <scope>NUCLEOTIDE SEQUENCE [LARGE SCALE GENOMIC DNA]</scope>
    <source>
        <strain evidence="2">Dakar</strain>
        <strain evidence="3">Dakar, Senegal</strain>
    </source>
</reference>
<reference evidence="4" key="1">
    <citation type="submission" date="2016-06" db="UniProtKB">
        <authorList>
            <consortium name="WormBaseParasite"/>
        </authorList>
    </citation>
    <scope>IDENTIFICATION</scope>
</reference>
<evidence type="ECO:0000313" key="2">
    <source>
        <dbReference type="EMBL" id="VDP46714.1"/>
    </source>
</evidence>
<name>A0A183KAA9_9TREM</name>
<dbReference type="EMBL" id="UZAK01034755">
    <property type="protein sequence ID" value="VDP46714.1"/>
    <property type="molecule type" value="Genomic_DNA"/>
</dbReference>
<organism evidence="4">
    <name type="scientific">Schistosoma curassoni</name>
    <dbReference type="NCBI Taxonomy" id="6186"/>
    <lineage>
        <taxon>Eukaryota</taxon>
        <taxon>Metazoa</taxon>
        <taxon>Spiralia</taxon>
        <taxon>Lophotrochozoa</taxon>
        <taxon>Platyhelminthes</taxon>
        <taxon>Trematoda</taxon>
        <taxon>Digenea</taxon>
        <taxon>Strigeidida</taxon>
        <taxon>Schistosomatoidea</taxon>
        <taxon>Schistosomatidae</taxon>
        <taxon>Schistosoma</taxon>
    </lineage>
</organism>
<evidence type="ECO:0000313" key="4">
    <source>
        <dbReference type="WBParaSite" id="SCUD_0001194201-mRNA-1"/>
    </source>
</evidence>
<feature type="region of interest" description="Disordered" evidence="1">
    <location>
        <begin position="78"/>
        <end position="112"/>
    </location>
</feature>
<sequence length="112" mass="12291">MMNIFFETSPVFSGTNETFISSSAPDSIFKDMGSTKNGLKSKTNTTYFMVSNFTEAWQFPMFLTPTNFLLTTFTGTSSKQISSGNSRTALGPIQNTGTENSSLSVTHIRSCR</sequence>
<dbReference type="Proteomes" id="UP000279833">
    <property type="component" value="Unassembled WGS sequence"/>
</dbReference>
<evidence type="ECO:0000313" key="3">
    <source>
        <dbReference type="Proteomes" id="UP000279833"/>
    </source>
</evidence>
<dbReference type="AlphaFoldDB" id="A0A183KAA9"/>
<protein>
    <submittedName>
        <fullName evidence="4">Ovule protein</fullName>
    </submittedName>
</protein>